<reference evidence="4 5" key="1">
    <citation type="submission" date="2017-10" db="EMBL/GenBank/DDBJ databases">
        <title>Sequencing the genomes of 1000 actinobacteria strains.</title>
        <authorList>
            <person name="Klenk H.-P."/>
        </authorList>
    </citation>
    <scope>NUCLEOTIDE SEQUENCE [LARGE SCALE GENOMIC DNA]</scope>
    <source>
        <strain evidence="4 5">DSM 46092</strain>
    </source>
</reference>
<accession>A0A2A9FFX0</accession>
<comment type="caution">
    <text evidence="4">The sequence shown here is derived from an EMBL/GenBank/DDBJ whole genome shotgun (WGS) entry which is preliminary data.</text>
</comment>
<dbReference type="AlphaFoldDB" id="A0A2A9FFX0"/>
<dbReference type="FunFam" id="3.30.70.360:FF:000001">
    <property type="entry name" value="N-acetyldiaminopimelate deacetylase"/>
    <property type="match status" value="1"/>
</dbReference>
<evidence type="ECO:0000259" key="3">
    <source>
        <dbReference type="Pfam" id="PF07687"/>
    </source>
</evidence>
<feature type="domain" description="Peptidase M20 dimerisation" evidence="3">
    <location>
        <begin position="204"/>
        <end position="296"/>
    </location>
</feature>
<dbReference type="Gene3D" id="3.30.70.360">
    <property type="match status" value="1"/>
</dbReference>
<feature type="binding site" evidence="2">
    <location>
        <position position="156"/>
    </location>
    <ligand>
        <name>Mn(2+)</name>
        <dbReference type="ChEBI" id="CHEBI:29035"/>
        <label>2</label>
    </ligand>
</feature>
<proteinExistence type="predicted"/>
<dbReference type="GO" id="GO:0050118">
    <property type="term" value="F:N-acetyldiaminopimelate deacetylase activity"/>
    <property type="evidence" value="ECO:0007669"/>
    <property type="project" value="UniProtKB-ARBA"/>
</dbReference>
<keyword evidence="2" id="KW-0479">Metal-binding</keyword>
<feature type="binding site" evidence="2">
    <location>
        <position position="122"/>
    </location>
    <ligand>
        <name>Mn(2+)</name>
        <dbReference type="ChEBI" id="CHEBI:29035"/>
        <label>2</label>
    </ligand>
</feature>
<feature type="binding site" evidence="2">
    <location>
        <position position="381"/>
    </location>
    <ligand>
        <name>Mn(2+)</name>
        <dbReference type="ChEBI" id="CHEBI:29035"/>
        <label>2</label>
    </ligand>
</feature>
<dbReference type="InterPro" id="IPR002933">
    <property type="entry name" value="Peptidase_M20"/>
</dbReference>
<name>A0A2A9FFX0_9PSEU</name>
<dbReference type="PIRSF" id="PIRSF005962">
    <property type="entry name" value="Pept_M20D_amidohydro"/>
    <property type="match status" value="1"/>
</dbReference>
<gene>
    <name evidence="4" type="ORF">ATK36_4830</name>
</gene>
<evidence type="ECO:0000256" key="2">
    <source>
        <dbReference type="PIRSR" id="PIRSR005962-1"/>
    </source>
</evidence>
<dbReference type="InterPro" id="IPR011650">
    <property type="entry name" value="Peptidase_M20_dimer"/>
</dbReference>
<dbReference type="Proteomes" id="UP000243542">
    <property type="component" value="Unassembled WGS sequence"/>
</dbReference>
<dbReference type="SUPFAM" id="SSF53187">
    <property type="entry name" value="Zn-dependent exopeptidases"/>
    <property type="match status" value="1"/>
</dbReference>
<dbReference type="GO" id="GO:0019877">
    <property type="term" value="P:diaminopimelate biosynthetic process"/>
    <property type="evidence" value="ECO:0007669"/>
    <property type="project" value="UniProtKB-ARBA"/>
</dbReference>
<dbReference type="GO" id="GO:0046872">
    <property type="term" value="F:metal ion binding"/>
    <property type="evidence" value="ECO:0007669"/>
    <property type="project" value="UniProtKB-KW"/>
</dbReference>
<dbReference type="Pfam" id="PF01546">
    <property type="entry name" value="Peptidase_M20"/>
    <property type="match status" value="1"/>
</dbReference>
<keyword evidence="2" id="KW-0464">Manganese</keyword>
<keyword evidence="5" id="KW-1185">Reference proteome</keyword>
<protein>
    <submittedName>
        <fullName evidence="4">Amidohydrolase</fullName>
    </submittedName>
</protein>
<dbReference type="InterPro" id="IPR017439">
    <property type="entry name" value="Amidohydrolase"/>
</dbReference>
<dbReference type="InterPro" id="IPR036264">
    <property type="entry name" value="Bact_exopeptidase_dim_dom"/>
</dbReference>
<evidence type="ECO:0000256" key="1">
    <source>
        <dbReference type="ARBA" id="ARBA00022801"/>
    </source>
</evidence>
<sequence>MGLPSLTDTVGNMPVVKDVDARISPLLSDLGADLRTWRRHVHQHPELSFDEHRTAEYIESVLASFGVKTERPTATSVVATLQGRDPGRTVALRADIDALPIQEETGLAFASAVPGVMHACGHDGHVAALLGVAKVLAAVSGELSGSYRLVFQHAEEQTPKGAPELITAGALDGVDVIIGQHLVPTERTGTVCVNRGALLASADAFSITFTGRGGHGGLPHESADPIPATADFVHAVHRLAAREFAPQDPVVVSVTQVHAGEAYNIIPSAAVVGGTIRALSSSVRTRLATRVTELAQGIAALHGLTVDVRHEFGPPPVVNTPEVADQVAEVARKIAGVRQVTDIEPVMGGDDYAYYLERVPGVYVLIGANPTDEASAPYPPHHPRFDFAEAALPIATEVLLRSALALAQADSREPLLTPSSS</sequence>
<dbReference type="PANTHER" id="PTHR11014">
    <property type="entry name" value="PEPTIDASE M20 FAMILY MEMBER"/>
    <property type="match status" value="1"/>
</dbReference>
<comment type="cofactor">
    <cofactor evidence="2">
        <name>Mn(2+)</name>
        <dbReference type="ChEBI" id="CHEBI:29035"/>
    </cofactor>
    <text evidence="2">The Mn(2+) ion enhances activity.</text>
</comment>
<dbReference type="Gene3D" id="3.40.630.10">
    <property type="entry name" value="Zn peptidases"/>
    <property type="match status" value="1"/>
</dbReference>
<evidence type="ECO:0000313" key="4">
    <source>
        <dbReference type="EMBL" id="PFG49666.1"/>
    </source>
</evidence>
<dbReference type="Pfam" id="PF07687">
    <property type="entry name" value="M20_dimer"/>
    <property type="match status" value="1"/>
</dbReference>
<keyword evidence="1 4" id="KW-0378">Hydrolase</keyword>
<feature type="binding site" evidence="2">
    <location>
        <position position="181"/>
    </location>
    <ligand>
        <name>Mn(2+)</name>
        <dbReference type="ChEBI" id="CHEBI:29035"/>
        <label>2</label>
    </ligand>
</feature>
<dbReference type="EMBL" id="PDJK01000002">
    <property type="protein sequence ID" value="PFG49666.1"/>
    <property type="molecule type" value="Genomic_DNA"/>
</dbReference>
<dbReference type="RefSeq" id="WP_098513527.1">
    <property type="nucleotide sequence ID" value="NZ_JBIAKZ010000004.1"/>
</dbReference>
<dbReference type="CDD" id="cd03886">
    <property type="entry name" value="M20_Acy1"/>
    <property type="match status" value="1"/>
</dbReference>
<organism evidence="4 5">
    <name type="scientific">Amycolatopsis sulphurea</name>
    <dbReference type="NCBI Taxonomy" id="76022"/>
    <lineage>
        <taxon>Bacteria</taxon>
        <taxon>Bacillati</taxon>
        <taxon>Actinomycetota</taxon>
        <taxon>Actinomycetes</taxon>
        <taxon>Pseudonocardiales</taxon>
        <taxon>Pseudonocardiaceae</taxon>
        <taxon>Amycolatopsis</taxon>
    </lineage>
</organism>
<dbReference type="SUPFAM" id="SSF55031">
    <property type="entry name" value="Bacterial exopeptidase dimerisation domain"/>
    <property type="match status" value="1"/>
</dbReference>
<dbReference type="PANTHER" id="PTHR11014:SF63">
    <property type="entry name" value="METALLOPEPTIDASE, PUTATIVE (AFU_ORTHOLOGUE AFUA_6G09600)-RELATED"/>
    <property type="match status" value="1"/>
</dbReference>
<evidence type="ECO:0000313" key="5">
    <source>
        <dbReference type="Proteomes" id="UP000243542"/>
    </source>
</evidence>
<dbReference type="NCBIfam" id="TIGR01891">
    <property type="entry name" value="amidohydrolases"/>
    <property type="match status" value="1"/>
</dbReference>
<feature type="binding site" evidence="2">
    <location>
        <position position="120"/>
    </location>
    <ligand>
        <name>Mn(2+)</name>
        <dbReference type="ChEBI" id="CHEBI:29035"/>
        <label>2</label>
    </ligand>
</feature>